<feature type="compositionally biased region" description="Basic and acidic residues" evidence="1">
    <location>
        <begin position="1"/>
        <end position="10"/>
    </location>
</feature>
<dbReference type="InterPro" id="IPR002048">
    <property type="entry name" value="EF_hand_dom"/>
</dbReference>
<proteinExistence type="predicted"/>
<name>A0ABR2L9H2_9EUKA</name>
<dbReference type="Proteomes" id="UP001470230">
    <property type="component" value="Unassembled WGS sequence"/>
</dbReference>
<keyword evidence="4" id="KW-1185">Reference proteome</keyword>
<gene>
    <name evidence="3" type="ORF">M9Y10_002185</name>
</gene>
<comment type="caution">
    <text evidence="3">The sequence shown here is derived from an EMBL/GenBank/DDBJ whole genome shotgun (WGS) entry which is preliminary data.</text>
</comment>
<evidence type="ECO:0000313" key="3">
    <source>
        <dbReference type="EMBL" id="KAK8899862.1"/>
    </source>
</evidence>
<feature type="region of interest" description="Disordered" evidence="1">
    <location>
        <begin position="1"/>
        <end position="21"/>
    </location>
</feature>
<sequence length="203" mass="23056">MFHCKTDSTDNKSPTPLTEQDKSKIRQLAEMYDQSKKGGLEFDEFLGFMKAVTGLSDYNDIDGEVPESGRVNIVFLKFLYDGMDLDAKNNVPIDQVCDCVAAINEKNYKWITKMVFRGCDFERKRKIGAEDIQNAIQNANKDSGKNAFSSEEFDEKCKEVFGQTKKTLEYHEFYKLVTGETINPNTDPYDGSLTSQSKCCLLL</sequence>
<organism evidence="3 4">
    <name type="scientific">Tritrichomonas musculus</name>
    <dbReference type="NCBI Taxonomy" id="1915356"/>
    <lineage>
        <taxon>Eukaryota</taxon>
        <taxon>Metamonada</taxon>
        <taxon>Parabasalia</taxon>
        <taxon>Tritrichomonadida</taxon>
        <taxon>Tritrichomonadidae</taxon>
        <taxon>Tritrichomonas</taxon>
    </lineage>
</organism>
<dbReference type="EMBL" id="JAPFFF010000001">
    <property type="protein sequence ID" value="KAK8899862.1"/>
    <property type="molecule type" value="Genomic_DNA"/>
</dbReference>
<reference evidence="3 4" key="1">
    <citation type="submission" date="2024-04" db="EMBL/GenBank/DDBJ databases">
        <title>Tritrichomonas musculus Genome.</title>
        <authorList>
            <person name="Alves-Ferreira E."/>
            <person name="Grigg M."/>
            <person name="Lorenzi H."/>
            <person name="Galac M."/>
        </authorList>
    </citation>
    <scope>NUCLEOTIDE SEQUENCE [LARGE SCALE GENOMIC DNA]</scope>
    <source>
        <strain evidence="3 4">EAF2021</strain>
    </source>
</reference>
<protein>
    <submittedName>
        <fullName evidence="3">Rhomboid- protein 3</fullName>
    </submittedName>
</protein>
<accession>A0ABR2L9H2</accession>
<dbReference type="InterPro" id="IPR011992">
    <property type="entry name" value="EF-hand-dom_pair"/>
</dbReference>
<dbReference type="Gene3D" id="1.10.238.10">
    <property type="entry name" value="EF-hand"/>
    <property type="match status" value="1"/>
</dbReference>
<feature type="domain" description="EF-hand" evidence="2">
    <location>
        <begin position="20"/>
        <end position="55"/>
    </location>
</feature>
<dbReference type="PROSITE" id="PS50222">
    <property type="entry name" value="EF_HAND_2"/>
    <property type="match status" value="1"/>
</dbReference>
<evidence type="ECO:0000259" key="2">
    <source>
        <dbReference type="PROSITE" id="PS50222"/>
    </source>
</evidence>
<dbReference type="SUPFAM" id="SSF47473">
    <property type="entry name" value="EF-hand"/>
    <property type="match status" value="1"/>
</dbReference>
<evidence type="ECO:0000256" key="1">
    <source>
        <dbReference type="SAM" id="MobiDB-lite"/>
    </source>
</evidence>
<evidence type="ECO:0000313" key="4">
    <source>
        <dbReference type="Proteomes" id="UP001470230"/>
    </source>
</evidence>